<name>A0A1R3KP50_COCAP</name>
<evidence type="ECO:0000256" key="1">
    <source>
        <dbReference type="SAM" id="MobiDB-lite"/>
    </source>
</evidence>
<organism evidence="2 3">
    <name type="scientific">Corchorus capsularis</name>
    <name type="common">Jute</name>
    <dbReference type="NCBI Taxonomy" id="210143"/>
    <lineage>
        <taxon>Eukaryota</taxon>
        <taxon>Viridiplantae</taxon>
        <taxon>Streptophyta</taxon>
        <taxon>Embryophyta</taxon>
        <taxon>Tracheophyta</taxon>
        <taxon>Spermatophyta</taxon>
        <taxon>Magnoliopsida</taxon>
        <taxon>eudicotyledons</taxon>
        <taxon>Gunneridae</taxon>
        <taxon>Pentapetalae</taxon>
        <taxon>rosids</taxon>
        <taxon>malvids</taxon>
        <taxon>Malvales</taxon>
        <taxon>Malvaceae</taxon>
        <taxon>Grewioideae</taxon>
        <taxon>Apeibeae</taxon>
        <taxon>Corchorus</taxon>
    </lineage>
</organism>
<feature type="region of interest" description="Disordered" evidence="1">
    <location>
        <begin position="1"/>
        <end position="22"/>
    </location>
</feature>
<sequence>VHEGAATECDDGKPSRKQNRVHSVRRSIELLRKIYVVDPTGNDRLQRYAQHHGSEDHRIAQPPPSRALHATQWVGVGKPKDNQQESRHNDQHGENRADENYLAGWAVCSFRHRDSCGSRCTRLALLLRLKSCQPLHLGDAQSRTTRSGNHVRRKRHRLTTIDRLRSVSPGRMDGPSSSSAGPALRSRLGHQDLRIQWSKLTRTDLTLNPASSNAMALPAQCRLRGASGRNH</sequence>
<feature type="compositionally biased region" description="Basic and acidic residues" evidence="1">
    <location>
        <begin position="1"/>
        <end position="14"/>
    </location>
</feature>
<feature type="non-terminal residue" evidence="2">
    <location>
        <position position="1"/>
    </location>
</feature>
<reference evidence="2 3" key="1">
    <citation type="submission" date="2013-09" db="EMBL/GenBank/DDBJ databases">
        <title>Corchorus capsularis genome sequencing.</title>
        <authorList>
            <person name="Alam M."/>
            <person name="Haque M.S."/>
            <person name="Islam M.S."/>
            <person name="Emdad E.M."/>
            <person name="Islam M.M."/>
            <person name="Ahmed B."/>
            <person name="Halim A."/>
            <person name="Hossen Q.M.M."/>
            <person name="Hossain M.Z."/>
            <person name="Ahmed R."/>
            <person name="Khan M.M."/>
            <person name="Islam R."/>
            <person name="Rashid M.M."/>
            <person name="Khan S.A."/>
            <person name="Rahman M.S."/>
            <person name="Alam M."/>
        </authorList>
    </citation>
    <scope>NUCLEOTIDE SEQUENCE [LARGE SCALE GENOMIC DNA]</scope>
    <source>
        <strain evidence="3">cv. CVL-1</strain>
        <tissue evidence="2">Whole seedling</tissue>
    </source>
</reference>
<feature type="region of interest" description="Disordered" evidence="1">
    <location>
        <begin position="166"/>
        <end position="185"/>
    </location>
</feature>
<dbReference type="Proteomes" id="UP000188268">
    <property type="component" value="Unassembled WGS sequence"/>
</dbReference>
<gene>
    <name evidence="2" type="ORF">CCACVL1_01084</name>
</gene>
<dbReference type="EMBL" id="AWWV01003553">
    <property type="protein sequence ID" value="OMP08867.1"/>
    <property type="molecule type" value="Genomic_DNA"/>
</dbReference>
<evidence type="ECO:0000313" key="3">
    <source>
        <dbReference type="Proteomes" id="UP000188268"/>
    </source>
</evidence>
<keyword evidence="3" id="KW-1185">Reference proteome</keyword>
<dbReference type="Gramene" id="OMP08867">
    <property type="protein sequence ID" value="OMP08867"/>
    <property type="gene ID" value="CCACVL1_01084"/>
</dbReference>
<comment type="caution">
    <text evidence="2">The sequence shown here is derived from an EMBL/GenBank/DDBJ whole genome shotgun (WGS) entry which is preliminary data.</text>
</comment>
<evidence type="ECO:0000313" key="2">
    <source>
        <dbReference type="EMBL" id="OMP08867.1"/>
    </source>
</evidence>
<accession>A0A1R3KP50</accession>
<dbReference type="AlphaFoldDB" id="A0A1R3KP50"/>
<protein>
    <submittedName>
        <fullName evidence="2">Uncharacterized protein</fullName>
    </submittedName>
</protein>
<proteinExistence type="predicted"/>